<dbReference type="eggNOG" id="arCOG04214">
    <property type="taxonomic scope" value="Archaea"/>
</dbReference>
<sequence length="128" mass="13575">MAETLSISTDERLSVLDVTDRVAAALPADADGTATVFVPHTTAAVTVNEGEPRLVDDLETAFAELVDDDGWAHDQIDNNADSHIRASLIGPSVTVPVSDGSLDLGTWQSILFVECDGPRTRSLEVRTG</sequence>
<evidence type="ECO:0000313" key="4">
    <source>
        <dbReference type="Proteomes" id="UP000003861"/>
    </source>
</evidence>
<dbReference type="PANTHER" id="PTHR30615">
    <property type="entry name" value="UNCHARACTERIZED PROTEIN YJBQ-RELATED"/>
    <property type="match status" value="1"/>
</dbReference>
<dbReference type="STRING" id="1033806.HTIA_0328"/>
<dbReference type="Gene3D" id="2.60.120.460">
    <property type="entry name" value="YjbQ-like"/>
    <property type="match status" value="1"/>
</dbReference>
<dbReference type="InterPro" id="IPR035917">
    <property type="entry name" value="YjbQ-like_sf"/>
</dbReference>
<dbReference type="PATRIC" id="fig|1033806.12.peg.326"/>
<organism evidence="3 4">
    <name type="scientific">Halorhabdus tiamatea SARL4B</name>
    <dbReference type="NCBI Taxonomy" id="1033806"/>
    <lineage>
        <taxon>Archaea</taxon>
        <taxon>Methanobacteriati</taxon>
        <taxon>Methanobacteriota</taxon>
        <taxon>Stenosarchaea group</taxon>
        <taxon>Halobacteria</taxon>
        <taxon>Halobacteriales</taxon>
        <taxon>Haloarculaceae</taxon>
        <taxon>Halorhabdus</taxon>
    </lineage>
</organism>
<name>F7PH61_9EURY</name>
<dbReference type="PANTHER" id="PTHR30615:SF8">
    <property type="entry name" value="UPF0047 PROTEIN C4A8.02C"/>
    <property type="match status" value="1"/>
</dbReference>
<dbReference type="PROSITE" id="PS01314">
    <property type="entry name" value="UPF0047"/>
    <property type="match status" value="1"/>
</dbReference>
<dbReference type="InterPro" id="IPR001602">
    <property type="entry name" value="UPF0047_YjbQ-like"/>
</dbReference>
<dbReference type="SUPFAM" id="SSF111038">
    <property type="entry name" value="YjbQ-like"/>
    <property type="match status" value="1"/>
</dbReference>
<protein>
    <submittedName>
        <fullName evidence="2">Uncharacterized protein UPF0047 (AF2050, similar to YjbQ)</fullName>
    </submittedName>
</protein>
<dbReference type="HOGENOM" id="CLU_096980_1_1_2"/>
<dbReference type="EMBL" id="HF571520">
    <property type="protein sequence ID" value="CCQ32478.1"/>
    <property type="molecule type" value="Genomic_DNA"/>
</dbReference>
<dbReference type="PIRSF" id="PIRSF004681">
    <property type="entry name" value="UCP004681"/>
    <property type="match status" value="1"/>
</dbReference>
<evidence type="ECO:0000313" key="5">
    <source>
        <dbReference type="Proteomes" id="UP000015381"/>
    </source>
</evidence>
<evidence type="ECO:0000313" key="2">
    <source>
        <dbReference type="EMBL" id="CCQ32478.1"/>
    </source>
</evidence>
<dbReference type="KEGG" id="hti:HTIA_0328"/>
<evidence type="ECO:0000313" key="3">
    <source>
        <dbReference type="EMBL" id="ERJ05634.1"/>
    </source>
</evidence>
<gene>
    <name evidence="3" type="ORF">HLRTI_002362</name>
    <name evidence="2" type="ORF">HTIA_0328</name>
</gene>
<dbReference type="RefSeq" id="WP_008524679.1">
    <property type="nucleotide sequence ID" value="NC_021921.1"/>
</dbReference>
<reference evidence="3 4" key="2">
    <citation type="journal article" date="2013" name="PLoS ONE">
        <title>INDIGO - INtegrated Data Warehouse of MIcrobial GenOmes with Examples from the Red Sea Extremophiles.</title>
        <authorList>
            <person name="Alam I."/>
            <person name="Antunes A."/>
            <person name="Kamau A.A."/>
            <person name="Ba Alawi W."/>
            <person name="Kalkatawi M."/>
            <person name="Stingl U."/>
            <person name="Bajic V.B."/>
        </authorList>
    </citation>
    <scope>NUCLEOTIDE SEQUENCE [LARGE SCALE GENOMIC DNA]</scope>
    <source>
        <strain evidence="3 4">SARL4B</strain>
    </source>
</reference>
<dbReference type="Proteomes" id="UP000003861">
    <property type="component" value="Unassembled WGS sequence"/>
</dbReference>
<dbReference type="Pfam" id="PF01894">
    <property type="entry name" value="YjbQ"/>
    <property type="match status" value="1"/>
</dbReference>
<dbReference type="NCBIfam" id="TIGR00149">
    <property type="entry name" value="TIGR00149_YjbQ"/>
    <property type="match status" value="1"/>
</dbReference>
<dbReference type="EMBL" id="AFNT02000028">
    <property type="protein sequence ID" value="ERJ05634.1"/>
    <property type="molecule type" value="Genomic_DNA"/>
</dbReference>
<keyword evidence="5" id="KW-1185">Reference proteome</keyword>
<dbReference type="GeneID" id="23798328"/>
<dbReference type="OrthoDB" id="6663at2157"/>
<reference evidence="3 4" key="1">
    <citation type="journal article" date="2011" name="J. Bacteriol.">
        <title>Genome sequence of Halorhabdus tiamatea, the first archaeon isolated from a deep-sea anoxic brine lake.</title>
        <authorList>
            <person name="Antunes A."/>
            <person name="Alam I."/>
            <person name="Bajic V.B."/>
            <person name="Stingl U."/>
        </authorList>
    </citation>
    <scope>NUCLEOTIDE SEQUENCE [LARGE SCALE GENOMIC DNA]</scope>
    <source>
        <strain evidence="3 4">SARL4B</strain>
    </source>
</reference>
<dbReference type="Proteomes" id="UP000015381">
    <property type="component" value="Chromosome I"/>
</dbReference>
<accession>F7PH61</accession>
<reference evidence="2 5" key="3">
    <citation type="journal article" date="2014" name="Environ. Microbiol.">
        <title>Halorhabdus tiamatea: proteogenomics and glycosidase activity measurements identify the first cultivated euryarchaeon from a deep-sea anoxic brine lake as potential polysaccharide degrader.</title>
        <authorList>
            <person name="Werner J."/>
            <person name="Ferrer M."/>
            <person name="Michel G."/>
            <person name="Mann A.J."/>
            <person name="Huang S."/>
            <person name="Juarez S."/>
            <person name="Ciordia S."/>
            <person name="Albar J.P."/>
            <person name="Alcaide M."/>
            <person name="La Cono V."/>
            <person name="Yakimov M.M."/>
            <person name="Antunes A."/>
            <person name="Taborda M."/>
            <person name="Da Costa M.S."/>
            <person name="Amann R.I."/>
            <person name="Gloeckner F.O."/>
            <person name="Golyshina O.V."/>
            <person name="Golyshin P.N."/>
            <person name="Teeling H."/>
        </authorList>
    </citation>
    <scope>NUCLEOTIDE SEQUENCE [LARGE SCALE GENOMIC DNA]</scope>
    <source>
        <strain evidence="5">SARL4B</strain>
        <strain evidence="2">Type strain: SARL4B</strain>
    </source>
</reference>
<proteinExistence type="inferred from homology"/>
<dbReference type="AlphaFoldDB" id="F7PH61"/>
<comment type="similarity">
    <text evidence="1">Belongs to the UPF0047 family.</text>
</comment>
<evidence type="ECO:0000256" key="1">
    <source>
        <dbReference type="ARBA" id="ARBA00005534"/>
    </source>
</evidence>